<accession>A0A167WVP6</accession>
<evidence type="ECO:0000313" key="2">
    <source>
        <dbReference type="EMBL" id="OAA64237.1"/>
    </source>
</evidence>
<dbReference type="OrthoDB" id="1022638at2759"/>
<feature type="domain" description="BTB" evidence="1">
    <location>
        <begin position="16"/>
        <end position="83"/>
    </location>
</feature>
<dbReference type="Gene3D" id="3.30.710.10">
    <property type="entry name" value="Potassium Channel Kv1.1, Chain A"/>
    <property type="match status" value="1"/>
</dbReference>
<dbReference type="EMBL" id="AZHD01000004">
    <property type="protein sequence ID" value="OAA64237.1"/>
    <property type="molecule type" value="Genomic_DNA"/>
</dbReference>
<keyword evidence="3" id="KW-1185">Reference proteome</keyword>
<protein>
    <submittedName>
        <fullName evidence="2">BTB/POZ fold protein</fullName>
    </submittedName>
</protein>
<organism evidence="2 3">
    <name type="scientific">Niveomyces insectorum RCEF 264</name>
    <dbReference type="NCBI Taxonomy" id="1081102"/>
    <lineage>
        <taxon>Eukaryota</taxon>
        <taxon>Fungi</taxon>
        <taxon>Dikarya</taxon>
        <taxon>Ascomycota</taxon>
        <taxon>Pezizomycotina</taxon>
        <taxon>Sordariomycetes</taxon>
        <taxon>Hypocreomycetidae</taxon>
        <taxon>Hypocreales</taxon>
        <taxon>Cordycipitaceae</taxon>
        <taxon>Niveomyces</taxon>
    </lineage>
</organism>
<dbReference type="Proteomes" id="UP000076874">
    <property type="component" value="Unassembled WGS sequence"/>
</dbReference>
<dbReference type="InterPro" id="IPR011333">
    <property type="entry name" value="SKP1/BTB/POZ_sf"/>
</dbReference>
<dbReference type="PANTHER" id="PTHR47843:SF5">
    <property type="entry name" value="BTB_POZ DOMAIN PROTEIN"/>
    <property type="match status" value="1"/>
</dbReference>
<comment type="caution">
    <text evidence="2">The sequence shown here is derived from an EMBL/GenBank/DDBJ whole genome shotgun (WGS) entry which is preliminary data.</text>
</comment>
<name>A0A167WVP6_9HYPO</name>
<proteinExistence type="predicted"/>
<evidence type="ECO:0000259" key="1">
    <source>
        <dbReference type="PROSITE" id="PS50097"/>
    </source>
</evidence>
<dbReference type="SMART" id="SM00225">
    <property type="entry name" value="BTB"/>
    <property type="match status" value="1"/>
</dbReference>
<dbReference type="STRING" id="1081102.A0A167WVP6"/>
<dbReference type="PANTHER" id="PTHR47843">
    <property type="entry name" value="BTB DOMAIN-CONTAINING PROTEIN-RELATED"/>
    <property type="match status" value="1"/>
</dbReference>
<evidence type="ECO:0000313" key="3">
    <source>
        <dbReference type="Proteomes" id="UP000076874"/>
    </source>
</evidence>
<reference evidence="2 3" key="1">
    <citation type="journal article" date="2016" name="Genome Biol. Evol.">
        <title>Divergent and convergent evolution of fungal pathogenicity.</title>
        <authorList>
            <person name="Shang Y."/>
            <person name="Xiao G."/>
            <person name="Zheng P."/>
            <person name="Cen K."/>
            <person name="Zhan S."/>
            <person name="Wang C."/>
        </authorList>
    </citation>
    <scope>NUCLEOTIDE SEQUENCE [LARGE SCALE GENOMIC DNA]</scope>
    <source>
        <strain evidence="2 3">RCEF 264</strain>
    </source>
</reference>
<dbReference type="AlphaFoldDB" id="A0A167WVP6"/>
<dbReference type="InterPro" id="IPR000210">
    <property type="entry name" value="BTB/POZ_dom"/>
</dbReference>
<dbReference type="PROSITE" id="PS50097">
    <property type="entry name" value="BTB"/>
    <property type="match status" value="1"/>
</dbReference>
<dbReference type="SUPFAM" id="SSF54695">
    <property type="entry name" value="POZ domain"/>
    <property type="match status" value="1"/>
</dbReference>
<dbReference type="Pfam" id="PF00651">
    <property type="entry name" value="BTB"/>
    <property type="match status" value="1"/>
</dbReference>
<gene>
    <name evidence="2" type="ORF">SPI_02884</name>
</gene>
<sequence>MSINRMAQLLDSGEYSDLTLECHGQTFKVHKAIVCAQSPVIAAALRGDFEEARTGTVKIEAFNAETAERMVKFMYGVEYEIDSAEESTAFLGERTQDVAQPLLAHIQVNAAADYYNLPKLGKLANEKIKHLLQTTWSAQGFLDAAKEAFSLTGDTALFKLLASTAAIHLEEIIDMESFAELDLPNDFTLQILRSCVGKLKTFKNLQHAQSQLETDLNHERSWRESEAERAGKAMDNINECLQTLYMTKSCRNGNCTATFPCYIEAHGSAYLPSYTLRCARCRCRHKS</sequence>